<dbReference type="PANTHER" id="PTHR23356">
    <property type="entry name" value="DPY30-RELATED"/>
    <property type="match status" value="1"/>
</dbReference>
<keyword evidence="10" id="KW-1185">Reference proteome</keyword>
<dbReference type="AlphaFoldDB" id="A0AAD1Y6K0"/>
<evidence type="ECO:0000256" key="5">
    <source>
        <dbReference type="ARBA" id="ARBA00023163"/>
    </source>
</evidence>
<evidence type="ECO:0000256" key="4">
    <source>
        <dbReference type="ARBA" id="ARBA00023015"/>
    </source>
</evidence>
<evidence type="ECO:0000256" key="6">
    <source>
        <dbReference type="ARBA" id="ARBA00023242"/>
    </source>
</evidence>
<evidence type="ECO:0000256" key="8">
    <source>
        <dbReference type="SAM" id="MobiDB-lite"/>
    </source>
</evidence>
<dbReference type="InterPro" id="IPR049629">
    <property type="entry name" value="DPY30_SDC1_DD"/>
</dbReference>
<keyword evidence="4" id="KW-0805">Transcription regulation</keyword>
<dbReference type="EMBL" id="CAMPGE010028037">
    <property type="protein sequence ID" value="CAI2385599.1"/>
    <property type="molecule type" value="Genomic_DNA"/>
</dbReference>
<dbReference type="Gene3D" id="1.20.890.10">
    <property type="entry name" value="cAMP-dependent protein kinase regulatory subunit, dimerization-anchoring domain"/>
    <property type="match status" value="1"/>
</dbReference>
<protein>
    <recommendedName>
        <fullName evidence="7">Protein dpy-30 homolog</fullName>
    </recommendedName>
</protein>
<feature type="compositionally biased region" description="Basic and acidic residues" evidence="8">
    <location>
        <begin position="1"/>
        <end position="21"/>
    </location>
</feature>
<dbReference type="GO" id="GO:0006325">
    <property type="term" value="P:chromatin organization"/>
    <property type="evidence" value="ECO:0007669"/>
    <property type="project" value="UniProtKB-KW"/>
</dbReference>
<comment type="subcellular location">
    <subcellularLocation>
        <location evidence="1">Nucleus</location>
    </subcellularLocation>
</comment>
<dbReference type="CDD" id="cd22965">
    <property type="entry name" value="DD_DPY30_SDC1"/>
    <property type="match status" value="1"/>
</dbReference>
<dbReference type="InterPro" id="IPR007858">
    <property type="entry name" value="Dpy-30_motif"/>
</dbReference>
<name>A0AAD1Y6K0_EUPCR</name>
<dbReference type="PANTHER" id="PTHR23356:SF16">
    <property type="entry name" value="DPY30 DOMAIN CONTAINING 2"/>
    <property type="match status" value="1"/>
</dbReference>
<evidence type="ECO:0000256" key="2">
    <source>
        <dbReference type="ARBA" id="ARBA00010849"/>
    </source>
</evidence>
<dbReference type="InterPro" id="IPR037856">
    <property type="entry name" value="Sdc1/DPY30"/>
</dbReference>
<sequence length="70" mass="7820">MADKDDSKQIDPDKGAKDDNPHASLPIRSYLDSTVVPILLQGLSELSQERPDDPVDFLGNYLIKNNPNRK</sequence>
<keyword evidence="6" id="KW-0539">Nucleus</keyword>
<dbReference type="Proteomes" id="UP001295684">
    <property type="component" value="Unassembled WGS sequence"/>
</dbReference>
<comment type="similarity">
    <text evidence="2">Belongs to the dpy-30 family.</text>
</comment>
<proteinExistence type="inferred from homology"/>
<accession>A0AAD1Y6K0</accession>
<gene>
    <name evidence="9" type="ORF">ECRASSUSDP1_LOCUS27177</name>
</gene>
<dbReference type="GO" id="GO:0048188">
    <property type="term" value="C:Set1C/COMPASS complex"/>
    <property type="evidence" value="ECO:0007669"/>
    <property type="project" value="InterPro"/>
</dbReference>
<evidence type="ECO:0000256" key="3">
    <source>
        <dbReference type="ARBA" id="ARBA00022853"/>
    </source>
</evidence>
<reference evidence="9" key="1">
    <citation type="submission" date="2023-07" db="EMBL/GenBank/DDBJ databases">
        <authorList>
            <consortium name="AG Swart"/>
            <person name="Singh M."/>
            <person name="Singh A."/>
            <person name="Seah K."/>
            <person name="Emmerich C."/>
        </authorList>
    </citation>
    <scope>NUCLEOTIDE SEQUENCE</scope>
    <source>
        <strain evidence="9">DP1</strain>
    </source>
</reference>
<dbReference type="Pfam" id="PF05186">
    <property type="entry name" value="Dpy-30"/>
    <property type="match status" value="1"/>
</dbReference>
<keyword evidence="5" id="KW-0804">Transcription</keyword>
<evidence type="ECO:0000313" key="9">
    <source>
        <dbReference type="EMBL" id="CAI2385599.1"/>
    </source>
</evidence>
<feature type="region of interest" description="Disordered" evidence="8">
    <location>
        <begin position="1"/>
        <end position="27"/>
    </location>
</feature>
<comment type="caution">
    <text evidence="9">The sequence shown here is derived from an EMBL/GenBank/DDBJ whole genome shotgun (WGS) entry which is preliminary data.</text>
</comment>
<evidence type="ECO:0000313" key="10">
    <source>
        <dbReference type="Proteomes" id="UP001295684"/>
    </source>
</evidence>
<evidence type="ECO:0000256" key="7">
    <source>
        <dbReference type="ARBA" id="ARBA00044172"/>
    </source>
</evidence>
<organism evidence="9 10">
    <name type="scientific">Euplotes crassus</name>
    <dbReference type="NCBI Taxonomy" id="5936"/>
    <lineage>
        <taxon>Eukaryota</taxon>
        <taxon>Sar</taxon>
        <taxon>Alveolata</taxon>
        <taxon>Ciliophora</taxon>
        <taxon>Intramacronucleata</taxon>
        <taxon>Spirotrichea</taxon>
        <taxon>Hypotrichia</taxon>
        <taxon>Euplotida</taxon>
        <taxon>Euplotidae</taxon>
        <taxon>Moneuplotes</taxon>
    </lineage>
</organism>
<evidence type="ECO:0000256" key="1">
    <source>
        <dbReference type="ARBA" id="ARBA00004123"/>
    </source>
</evidence>
<keyword evidence="3" id="KW-0156">Chromatin regulator</keyword>